<sequence length="72" mass="7998">MSSRSVSPAFPNGVCCGGLQRLIRYVPSRISVCRWAKEERSGNTGMQSWKVVIASVRNSGNHLMARSITIFR</sequence>
<gene>
    <name evidence="1" type="ORF">M378DRAFT_456233</name>
</gene>
<dbReference type="EMBL" id="KN818240">
    <property type="protein sequence ID" value="KIL65669.1"/>
    <property type="molecule type" value="Genomic_DNA"/>
</dbReference>
<reference evidence="1 2" key="1">
    <citation type="submission" date="2014-04" db="EMBL/GenBank/DDBJ databases">
        <title>Evolutionary Origins and Diversification of the Mycorrhizal Mutualists.</title>
        <authorList>
            <consortium name="DOE Joint Genome Institute"/>
            <consortium name="Mycorrhizal Genomics Consortium"/>
            <person name="Kohler A."/>
            <person name="Kuo A."/>
            <person name="Nagy L.G."/>
            <person name="Floudas D."/>
            <person name="Copeland A."/>
            <person name="Barry K.W."/>
            <person name="Cichocki N."/>
            <person name="Veneault-Fourrey C."/>
            <person name="LaButti K."/>
            <person name="Lindquist E.A."/>
            <person name="Lipzen A."/>
            <person name="Lundell T."/>
            <person name="Morin E."/>
            <person name="Murat C."/>
            <person name="Riley R."/>
            <person name="Ohm R."/>
            <person name="Sun H."/>
            <person name="Tunlid A."/>
            <person name="Henrissat B."/>
            <person name="Grigoriev I.V."/>
            <person name="Hibbett D.S."/>
            <person name="Martin F."/>
        </authorList>
    </citation>
    <scope>NUCLEOTIDE SEQUENCE [LARGE SCALE GENOMIC DNA]</scope>
    <source>
        <strain evidence="1 2">Koide BX008</strain>
    </source>
</reference>
<protein>
    <submittedName>
        <fullName evidence="1">Uncharacterized protein</fullName>
    </submittedName>
</protein>
<dbReference type="Proteomes" id="UP000054549">
    <property type="component" value="Unassembled WGS sequence"/>
</dbReference>
<dbReference type="HOGENOM" id="CLU_2721685_0_0_1"/>
<accession>A0A0C2TFM6</accession>
<evidence type="ECO:0000313" key="1">
    <source>
        <dbReference type="EMBL" id="KIL65669.1"/>
    </source>
</evidence>
<evidence type="ECO:0000313" key="2">
    <source>
        <dbReference type="Proteomes" id="UP000054549"/>
    </source>
</evidence>
<keyword evidence="2" id="KW-1185">Reference proteome</keyword>
<proteinExistence type="predicted"/>
<dbReference type="AlphaFoldDB" id="A0A0C2TFM6"/>
<name>A0A0C2TFM6_AMAMK</name>
<organism evidence="1 2">
    <name type="scientific">Amanita muscaria (strain Koide BX008)</name>
    <dbReference type="NCBI Taxonomy" id="946122"/>
    <lineage>
        <taxon>Eukaryota</taxon>
        <taxon>Fungi</taxon>
        <taxon>Dikarya</taxon>
        <taxon>Basidiomycota</taxon>
        <taxon>Agaricomycotina</taxon>
        <taxon>Agaricomycetes</taxon>
        <taxon>Agaricomycetidae</taxon>
        <taxon>Agaricales</taxon>
        <taxon>Pluteineae</taxon>
        <taxon>Amanitaceae</taxon>
        <taxon>Amanita</taxon>
    </lineage>
</organism>
<dbReference type="InParanoid" id="A0A0C2TFM6"/>